<keyword evidence="1" id="KW-0548">Nucleotidyltransferase</keyword>
<dbReference type="AlphaFoldDB" id="A0A834U4V2"/>
<protein>
    <submittedName>
        <fullName evidence="1">Reverse transcriptase</fullName>
    </submittedName>
</protein>
<evidence type="ECO:0000313" key="1">
    <source>
        <dbReference type="EMBL" id="KAF7831599.1"/>
    </source>
</evidence>
<proteinExistence type="predicted"/>
<keyword evidence="2" id="KW-1185">Reference proteome</keyword>
<dbReference type="EMBL" id="JAAIUW010000005">
    <property type="protein sequence ID" value="KAF7831599.1"/>
    <property type="molecule type" value="Genomic_DNA"/>
</dbReference>
<name>A0A834U4V2_9FABA</name>
<sequence length="93" mass="11102">MWLKNLEYKNVIISTWNTSVHGSRAFQVASKLKIIAHSLSNWNKANYSHLKLCMREVEEELFALRRDQVNPQTREKERLRQHLNHLLDCEQTI</sequence>
<keyword evidence="1" id="KW-0695">RNA-directed DNA polymerase</keyword>
<dbReference type="GO" id="GO:0003964">
    <property type="term" value="F:RNA-directed DNA polymerase activity"/>
    <property type="evidence" value="ECO:0007669"/>
    <property type="project" value="UniProtKB-KW"/>
</dbReference>
<gene>
    <name evidence="1" type="ORF">G2W53_013932</name>
</gene>
<comment type="caution">
    <text evidence="1">The sequence shown here is derived from an EMBL/GenBank/DDBJ whole genome shotgun (WGS) entry which is preliminary data.</text>
</comment>
<dbReference type="Proteomes" id="UP000634136">
    <property type="component" value="Unassembled WGS sequence"/>
</dbReference>
<dbReference type="OrthoDB" id="998851at2759"/>
<evidence type="ECO:0000313" key="2">
    <source>
        <dbReference type="Proteomes" id="UP000634136"/>
    </source>
</evidence>
<accession>A0A834U4V2</accession>
<reference evidence="1" key="1">
    <citation type="submission" date="2020-09" db="EMBL/GenBank/DDBJ databases">
        <title>Genome-Enabled Discovery of Anthraquinone Biosynthesis in Senna tora.</title>
        <authorList>
            <person name="Kang S.-H."/>
            <person name="Pandey R.P."/>
            <person name="Lee C.-M."/>
            <person name="Sim J.-S."/>
            <person name="Jeong J.-T."/>
            <person name="Choi B.-S."/>
            <person name="Jung M."/>
            <person name="Ginzburg D."/>
            <person name="Zhao K."/>
            <person name="Won S.Y."/>
            <person name="Oh T.-J."/>
            <person name="Yu Y."/>
            <person name="Kim N.-H."/>
            <person name="Lee O.R."/>
            <person name="Lee T.-H."/>
            <person name="Bashyal P."/>
            <person name="Kim T.-S."/>
            <person name="Lee W.-H."/>
            <person name="Kawkins C."/>
            <person name="Kim C.-K."/>
            <person name="Kim J.S."/>
            <person name="Ahn B.O."/>
            <person name="Rhee S.Y."/>
            <person name="Sohng J.K."/>
        </authorList>
    </citation>
    <scope>NUCLEOTIDE SEQUENCE</scope>
    <source>
        <tissue evidence="1">Leaf</tissue>
    </source>
</reference>
<organism evidence="1 2">
    <name type="scientific">Senna tora</name>
    <dbReference type="NCBI Taxonomy" id="362788"/>
    <lineage>
        <taxon>Eukaryota</taxon>
        <taxon>Viridiplantae</taxon>
        <taxon>Streptophyta</taxon>
        <taxon>Embryophyta</taxon>
        <taxon>Tracheophyta</taxon>
        <taxon>Spermatophyta</taxon>
        <taxon>Magnoliopsida</taxon>
        <taxon>eudicotyledons</taxon>
        <taxon>Gunneridae</taxon>
        <taxon>Pentapetalae</taxon>
        <taxon>rosids</taxon>
        <taxon>fabids</taxon>
        <taxon>Fabales</taxon>
        <taxon>Fabaceae</taxon>
        <taxon>Caesalpinioideae</taxon>
        <taxon>Cassia clade</taxon>
        <taxon>Senna</taxon>
    </lineage>
</organism>
<keyword evidence="1" id="KW-0808">Transferase</keyword>